<dbReference type="InterPro" id="IPR028871">
    <property type="entry name" value="BlueCu_1_BS"/>
</dbReference>
<dbReference type="KEGG" id="asul:DFR86_04090"/>
<proteinExistence type="predicted"/>
<dbReference type="Gene3D" id="2.60.40.420">
    <property type="entry name" value="Cupredoxins - blue copper proteins"/>
    <property type="match status" value="1"/>
</dbReference>
<feature type="domain" description="Blue (type 1) copper" evidence="5">
    <location>
        <begin position="218"/>
        <end position="253"/>
    </location>
</feature>
<dbReference type="EMBL" id="CP029288">
    <property type="protein sequence ID" value="AWR96817.1"/>
    <property type="molecule type" value="Genomic_DNA"/>
</dbReference>
<evidence type="ECO:0000259" key="5">
    <source>
        <dbReference type="Pfam" id="PF00127"/>
    </source>
</evidence>
<dbReference type="GO" id="GO:0005507">
    <property type="term" value="F:copper ion binding"/>
    <property type="evidence" value="ECO:0007669"/>
    <property type="project" value="InterPro"/>
</dbReference>
<evidence type="ECO:0000313" key="7">
    <source>
        <dbReference type="Proteomes" id="UP000248410"/>
    </source>
</evidence>
<accession>A0A2U9ILD0</accession>
<evidence type="ECO:0000256" key="4">
    <source>
        <dbReference type="ARBA" id="ARBA00023008"/>
    </source>
</evidence>
<evidence type="ECO:0000313" key="6">
    <source>
        <dbReference type="EMBL" id="AWR96817.1"/>
    </source>
</evidence>
<dbReference type="PROSITE" id="PS00196">
    <property type="entry name" value="COPPER_BLUE"/>
    <property type="match status" value="1"/>
</dbReference>
<keyword evidence="2" id="KW-0479">Metal-binding</keyword>
<evidence type="ECO:0000256" key="3">
    <source>
        <dbReference type="ARBA" id="ARBA00022982"/>
    </source>
</evidence>
<dbReference type="GeneID" id="36837121"/>
<dbReference type="InterPro" id="IPR000923">
    <property type="entry name" value="BlueCu_1"/>
</dbReference>
<dbReference type="Pfam" id="PF00127">
    <property type="entry name" value="Copper-bind"/>
    <property type="match status" value="1"/>
</dbReference>
<evidence type="ECO:0000256" key="1">
    <source>
        <dbReference type="ARBA" id="ARBA00022448"/>
    </source>
</evidence>
<dbReference type="Proteomes" id="UP000248410">
    <property type="component" value="Chromosome"/>
</dbReference>
<dbReference type="InterPro" id="IPR008972">
    <property type="entry name" value="Cupredoxin"/>
</dbReference>
<gene>
    <name evidence="6" type="ORF">DFR86_04090</name>
</gene>
<keyword evidence="4" id="KW-0186">Copper</keyword>
<dbReference type="SUPFAM" id="SSF49503">
    <property type="entry name" value="Cupredoxins"/>
    <property type="match status" value="1"/>
</dbReference>
<dbReference type="InterPro" id="IPR033138">
    <property type="entry name" value="Cu_oxidase_CS"/>
</dbReference>
<organism evidence="6 7">
    <name type="scientific">Acidianus sulfidivorans JP7</name>
    <dbReference type="NCBI Taxonomy" id="619593"/>
    <lineage>
        <taxon>Archaea</taxon>
        <taxon>Thermoproteota</taxon>
        <taxon>Thermoprotei</taxon>
        <taxon>Sulfolobales</taxon>
        <taxon>Sulfolobaceae</taxon>
        <taxon>Acidianus</taxon>
    </lineage>
</organism>
<evidence type="ECO:0000256" key="2">
    <source>
        <dbReference type="ARBA" id="ARBA00022723"/>
    </source>
</evidence>
<protein>
    <recommendedName>
        <fullName evidence="5">Blue (type 1) copper domain-containing protein</fullName>
    </recommendedName>
</protein>
<dbReference type="AlphaFoldDB" id="A0A2U9ILD0"/>
<name>A0A2U9ILD0_9CREN</name>
<keyword evidence="1" id="KW-0813">Transport</keyword>
<sequence>MRHLIFLIVILGVLIAGIVTYAYFNVYLPSQYNQESVNYYNEQLNNYGYYNGGYYGGGMMGGGRGMGMYHMMGYYNGYETIYEESIPVSQAISEMRSPPSYAKIFANNDTIVFNSENINIIVLSMGHNRAVNLTGMTPPPYANHNVYVIYGLINPTLIIPQGASVTFTLINLDAGDYHNLAITPISPPYSYYVMMQIRMNVLGVTPMLPPANYQSGIAYDFSFVIHFYSSGYYYYLCEYPGHAEMGMYGKIIVVQ</sequence>
<dbReference type="PROSITE" id="PS00079">
    <property type="entry name" value="MULTICOPPER_OXIDASE1"/>
    <property type="match status" value="1"/>
</dbReference>
<keyword evidence="7" id="KW-1185">Reference proteome</keyword>
<dbReference type="GO" id="GO:0009055">
    <property type="term" value="F:electron transfer activity"/>
    <property type="evidence" value="ECO:0007669"/>
    <property type="project" value="InterPro"/>
</dbReference>
<reference evidence="6 7" key="1">
    <citation type="submission" date="2018-05" db="EMBL/GenBank/DDBJ databases">
        <title>Complete Genome Sequences of Extremely Thermoacidophilic, Metal-Mobilizing Type-Strain Members of the Archaeal Family Sulfolobaceae: Acidianus brierleyi DSM-1651T, Acidianus sulfidivorans DSM-18786T, Metallosphaera hakonensis DSM-7519T, and Metallosphaera prunae DSM-10039T.</title>
        <authorList>
            <person name="Counts J.A."/>
            <person name="Kelly R.M."/>
        </authorList>
    </citation>
    <scope>NUCLEOTIDE SEQUENCE [LARGE SCALE GENOMIC DNA]</scope>
    <source>
        <strain evidence="6 7">JP7</strain>
    </source>
</reference>
<dbReference type="RefSeq" id="WP_110379707.1">
    <property type="nucleotide sequence ID" value="NZ_CP029288.2"/>
</dbReference>
<keyword evidence="3" id="KW-0249">Electron transport</keyword>
<dbReference type="OrthoDB" id="4392at2157"/>